<dbReference type="SUPFAM" id="SSF52794">
    <property type="entry name" value="PTS system IIB component-like"/>
    <property type="match status" value="1"/>
</dbReference>
<dbReference type="GO" id="GO:0008982">
    <property type="term" value="F:protein-N(PI)-phosphohistidine-sugar phosphotransferase activity"/>
    <property type="evidence" value="ECO:0007669"/>
    <property type="project" value="InterPro"/>
</dbReference>
<dbReference type="InterPro" id="IPR013011">
    <property type="entry name" value="PTS_EIIB_2"/>
</dbReference>
<dbReference type="AlphaFoldDB" id="A0A2I2ADK8"/>
<protein>
    <submittedName>
        <fullName evidence="3">PTS lactose transporter subunit IIB</fullName>
    </submittedName>
</protein>
<dbReference type="GO" id="GO:0009401">
    <property type="term" value="P:phosphoenolpyruvate-dependent sugar phosphotransferase system"/>
    <property type="evidence" value="ECO:0007669"/>
    <property type="project" value="InterPro"/>
</dbReference>
<evidence type="ECO:0000256" key="1">
    <source>
        <dbReference type="ARBA" id="ARBA00022679"/>
    </source>
</evidence>
<organism evidence="3 4">
    <name type="scientific">Ligilactobacillus agilis</name>
    <dbReference type="NCBI Taxonomy" id="1601"/>
    <lineage>
        <taxon>Bacteria</taxon>
        <taxon>Bacillati</taxon>
        <taxon>Bacillota</taxon>
        <taxon>Bacilli</taxon>
        <taxon>Lactobacillales</taxon>
        <taxon>Lactobacillaceae</taxon>
        <taxon>Ligilactobacillus</taxon>
    </lineage>
</organism>
<evidence type="ECO:0000313" key="4">
    <source>
        <dbReference type="Proteomes" id="UP000234579"/>
    </source>
</evidence>
<keyword evidence="1" id="KW-0808">Transferase</keyword>
<feature type="domain" description="PTS EIIB type-2" evidence="2">
    <location>
        <begin position="1"/>
        <end position="94"/>
    </location>
</feature>
<dbReference type="CDD" id="cd05563">
    <property type="entry name" value="PTS_IIB_ascorbate"/>
    <property type="match status" value="1"/>
</dbReference>
<dbReference type="Pfam" id="PF02302">
    <property type="entry name" value="PTS_IIB"/>
    <property type="match status" value="1"/>
</dbReference>
<dbReference type="Gene3D" id="3.40.50.2300">
    <property type="match status" value="1"/>
</dbReference>
<dbReference type="InterPro" id="IPR036095">
    <property type="entry name" value="PTS_EIIB-like_sf"/>
</dbReference>
<evidence type="ECO:0000313" key="3">
    <source>
        <dbReference type="EMBL" id="PLA77463.1"/>
    </source>
</evidence>
<comment type="caution">
    <text evidence="3">The sequence shown here is derived from an EMBL/GenBank/DDBJ whole genome shotgun (WGS) entry which is preliminary data.</text>
</comment>
<gene>
    <name evidence="3" type="ORF">CYR79_01230</name>
</gene>
<evidence type="ECO:0000259" key="2">
    <source>
        <dbReference type="PROSITE" id="PS51099"/>
    </source>
</evidence>
<dbReference type="RefSeq" id="WP_101811249.1">
    <property type="nucleotide sequence ID" value="NZ_BLAM01000098.1"/>
</dbReference>
<sequence length="98" mass="10905">MKFEALCQSGLGSSFMVQMNIQNILREENVKEEIIVEHSDVGSATPDQADYFFLDPTLEASAAGLPKDRVIILNSLVDAEELKEKVNKVLDKENIAHD</sequence>
<accession>A0A2I2ADK8</accession>
<dbReference type="Proteomes" id="UP000234579">
    <property type="component" value="Unassembled WGS sequence"/>
</dbReference>
<dbReference type="EMBL" id="PKGI01000004">
    <property type="protein sequence ID" value="PLA77463.1"/>
    <property type="molecule type" value="Genomic_DNA"/>
</dbReference>
<reference evidence="4" key="1">
    <citation type="submission" date="2017-12" db="EMBL/GenBank/DDBJ databases">
        <authorList>
            <person name="Christensen H."/>
        </authorList>
    </citation>
    <scope>NUCLEOTIDE SEQUENCE [LARGE SCALE GENOMIC DNA]</scope>
    <source>
        <strain evidence="4">268A</strain>
    </source>
</reference>
<dbReference type="PROSITE" id="PS51099">
    <property type="entry name" value="PTS_EIIB_TYPE_2"/>
    <property type="match status" value="1"/>
</dbReference>
<name>A0A2I2ADK8_9LACO</name>
<proteinExistence type="predicted"/>
<dbReference type="InterPro" id="IPR003501">
    <property type="entry name" value="PTS_EIIB_2/3"/>
</dbReference>